<feature type="region of interest" description="Disordered" evidence="1">
    <location>
        <begin position="1995"/>
        <end position="2032"/>
    </location>
</feature>
<feature type="compositionally biased region" description="Polar residues" evidence="1">
    <location>
        <begin position="3513"/>
        <end position="3522"/>
    </location>
</feature>
<feature type="region of interest" description="Disordered" evidence="1">
    <location>
        <begin position="954"/>
        <end position="1001"/>
    </location>
</feature>
<dbReference type="EMBL" id="LNIX01000001">
    <property type="protein sequence ID" value="OXA65226.1"/>
    <property type="molecule type" value="Genomic_DNA"/>
</dbReference>
<feature type="region of interest" description="Disordered" evidence="1">
    <location>
        <begin position="2534"/>
        <end position="2603"/>
    </location>
</feature>
<feature type="compositionally biased region" description="Low complexity" evidence="1">
    <location>
        <begin position="237"/>
        <end position="256"/>
    </location>
</feature>
<dbReference type="OrthoDB" id="8251779at2759"/>
<feature type="compositionally biased region" description="Low complexity" evidence="1">
    <location>
        <begin position="121"/>
        <end position="142"/>
    </location>
</feature>
<feature type="compositionally biased region" description="Basic and acidic residues" evidence="1">
    <location>
        <begin position="3118"/>
        <end position="3137"/>
    </location>
</feature>
<feature type="compositionally biased region" description="Low complexity" evidence="1">
    <location>
        <begin position="861"/>
        <end position="875"/>
    </location>
</feature>
<dbReference type="OMA" id="FAGTHIM"/>
<feature type="compositionally biased region" description="Polar residues" evidence="1">
    <location>
        <begin position="3021"/>
        <end position="3049"/>
    </location>
</feature>
<feature type="compositionally biased region" description="Low complexity" evidence="1">
    <location>
        <begin position="927"/>
        <end position="942"/>
    </location>
</feature>
<evidence type="ECO:0000259" key="2">
    <source>
        <dbReference type="Pfam" id="PF13820"/>
    </source>
</evidence>
<feature type="compositionally biased region" description="Polar residues" evidence="1">
    <location>
        <begin position="3570"/>
        <end position="3579"/>
    </location>
</feature>
<feature type="region of interest" description="Disordered" evidence="1">
    <location>
        <begin position="1163"/>
        <end position="1190"/>
    </location>
</feature>
<feature type="compositionally biased region" description="Low complexity" evidence="1">
    <location>
        <begin position="3334"/>
        <end position="3356"/>
    </location>
</feature>
<feature type="compositionally biased region" description="Low complexity" evidence="1">
    <location>
        <begin position="193"/>
        <end position="209"/>
    </location>
</feature>
<feature type="region of interest" description="Disordered" evidence="1">
    <location>
        <begin position="624"/>
        <end position="673"/>
    </location>
</feature>
<feature type="region of interest" description="Disordered" evidence="1">
    <location>
        <begin position="116"/>
        <end position="167"/>
    </location>
</feature>
<feature type="region of interest" description="Disordered" evidence="1">
    <location>
        <begin position="3019"/>
        <end position="3050"/>
    </location>
</feature>
<feature type="compositionally biased region" description="Polar residues" evidence="1">
    <location>
        <begin position="3552"/>
        <end position="3562"/>
    </location>
</feature>
<keyword evidence="4" id="KW-1185">Reference proteome</keyword>
<feature type="compositionally biased region" description="Low complexity" evidence="1">
    <location>
        <begin position="3145"/>
        <end position="3159"/>
    </location>
</feature>
<feature type="region of interest" description="Disordered" evidence="1">
    <location>
        <begin position="2638"/>
        <end position="2665"/>
    </location>
</feature>
<feature type="region of interest" description="Disordered" evidence="1">
    <location>
        <begin position="3257"/>
        <end position="3356"/>
    </location>
</feature>
<feature type="compositionally biased region" description="Polar residues" evidence="1">
    <location>
        <begin position="257"/>
        <end position="274"/>
    </location>
</feature>
<feature type="compositionally biased region" description="Basic and acidic residues" evidence="1">
    <location>
        <begin position="3523"/>
        <end position="3537"/>
    </location>
</feature>
<dbReference type="Pfam" id="PF13820">
    <property type="entry name" value="NCOA6_TRADD-N"/>
    <property type="match status" value="1"/>
</dbReference>
<feature type="region of interest" description="Disordered" evidence="1">
    <location>
        <begin position="3376"/>
        <end position="3429"/>
    </location>
</feature>
<feature type="compositionally biased region" description="Low complexity" evidence="1">
    <location>
        <begin position="1178"/>
        <end position="1190"/>
    </location>
</feature>
<feature type="region of interest" description="Disordered" evidence="1">
    <location>
        <begin position="706"/>
        <end position="729"/>
    </location>
</feature>
<evidence type="ECO:0000313" key="3">
    <source>
        <dbReference type="EMBL" id="OXA65226.1"/>
    </source>
</evidence>
<feature type="region of interest" description="Disordered" evidence="1">
    <location>
        <begin position="427"/>
        <end position="458"/>
    </location>
</feature>
<feature type="compositionally biased region" description="Basic and acidic residues" evidence="1">
    <location>
        <begin position="2579"/>
        <end position="2597"/>
    </location>
</feature>
<keyword evidence="3" id="KW-0675">Receptor</keyword>
<feature type="region of interest" description="Disordered" evidence="1">
    <location>
        <begin position="3118"/>
        <end position="3232"/>
    </location>
</feature>
<feature type="compositionally biased region" description="Low complexity" evidence="1">
    <location>
        <begin position="780"/>
        <end position="799"/>
    </location>
</feature>
<proteinExistence type="predicted"/>
<feature type="compositionally biased region" description="Polar residues" evidence="1">
    <location>
        <begin position="3600"/>
        <end position="3618"/>
    </location>
</feature>
<name>A0A226F8Q0_FOLCA</name>
<feature type="compositionally biased region" description="Low complexity" evidence="1">
    <location>
        <begin position="632"/>
        <end position="648"/>
    </location>
</feature>
<feature type="region of interest" description="Disordered" evidence="1">
    <location>
        <begin position="927"/>
        <end position="946"/>
    </location>
</feature>
<dbReference type="InterPro" id="IPR032715">
    <property type="entry name" value="NCOA6_TRADD-N"/>
</dbReference>
<feature type="region of interest" description="Disordered" evidence="1">
    <location>
        <begin position="2839"/>
        <end position="2862"/>
    </location>
</feature>
<feature type="compositionally biased region" description="Polar residues" evidence="1">
    <location>
        <begin position="1323"/>
        <end position="1332"/>
    </location>
</feature>
<comment type="caution">
    <text evidence="3">The sequence shown here is derived from an EMBL/GenBank/DDBJ whole genome shotgun (WGS) entry which is preliminary data.</text>
</comment>
<evidence type="ECO:0000256" key="1">
    <source>
        <dbReference type="SAM" id="MobiDB-lite"/>
    </source>
</evidence>
<feature type="compositionally biased region" description="Low complexity" evidence="1">
    <location>
        <begin position="375"/>
        <end position="392"/>
    </location>
</feature>
<evidence type="ECO:0000313" key="4">
    <source>
        <dbReference type="Proteomes" id="UP000198287"/>
    </source>
</evidence>
<feature type="compositionally biased region" description="Polar residues" evidence="1">
    <location>
        <begin position="304"/>
        <end position="327"/>
    </location>
</feature>
<feature type="compositionally biased region" description="Low complexity" evidence="1">
    <location>
        <begin position="156"/>
        <end position="167"/>
    </location>
</feature>
<feature type="compositionally biased region" description="Low complexity" evidence="1">
    <location>
        <begin position="284"/>
        <end position="298"/>
    </location>
</feature>
<feature type="region of interest" description="Disordered" evidence="1">
    <location>
        <begin position="1323"/>
        <end position="1351"/>
    </location>
</feature>
<feature type="region of interest" description="Disordered" evidence="1">
    <location>
        <begin position="184"/>
        <end position="392"/>
    </location>
</feature>
<feature type="compositionally biased region" description="Pro residues" evidence="1">
    <location>
        <begin position="143"/>
        <end position="155"/>
    </location>
</feature>
<feature type="region of interest" description="Disordered" evidence="1">
    <location>
        <begin position="861"/>
        <end position="885"/>
    </location>
</feature>
<feature type="compositionally biased region" description="Low complexity" evidence="1">
    <location>
        <begin position="348"/>
        <end position="365"/>
    </location>
</feature>
<organism evidence="3 4">
    <name type="scientific">Folsomia candida</name>
    <name type="common">Springtail</name>
    <dbReference type="NCBI Taxonomy" id="158441"/>
    <lineage>
        <taxon>Eukaryota</taxon>
        <taxon>Metazoa</taxon>
        <taxon>Ecdysozoa</taxon>
        <taxon>Arthropoda</taxon>
        <taxon>Hexapoda</taxon>
        <taxon>Collembola</taxon>
        <taxon>Entomobryomorpha</taxon>
        <taxon>Isotomoidea</taxon>
        <taxon>Isotomidae</taxon>
        <taxon>Proisotominae</taxon>
        <taxon>Folsomia</taxon>
    </lineage>
</organism>
<feature type="region of interest" description="Disordered" evidence="1">
    <location>
        <begin position="3475"/>
        <end position="3667"/>
    </location>
</feature>
<feature type="compositionally biased region" description="Low complexity" evidence="1">
    <location>
        <begin position="429"/>
        <end position="458"/>
    </location>
</feature>
<feature type="compositionally biased region" description="Polar residues" evidence="1">
    <location>
        <begin position="3323"/>
        <end position="3333"/>
    </location>
</feature>
<feature type="compositionally biased region" description="Low complexity" evidence="1">
    <location>
        <begin position="3166"/>
        <end position="3177"/>
    </location>
</feature>
<protein>
    <submittedName>
        <fullName evidence="3">Nuclear receptor coactivator 6</fullName>
    </submittedName>
</protein>
<feature type="compositionally biased region" description="Polar residues" evidence="1">
    <location>
        <begin position="3205"/>
        <end position="3217"/>
    </location>
</feature>
<accession>A0A226F8Q0</accession>
<feature type="region of interest" description="Disordered" evidence="1">
    <location>
        <begin position="742"/>
        <end position="801"/>
    </location>
</feature>
<dbReference type="Proteomes" id="UP000198287">
    <property type="component" value="Unassembled WGS sequence"/>
</dbReference>
<feature type="region of interest" description="Disordered" evidence="1">
    <location>
        <begin position="1106"/>
        <end position="1130"/>
    </location>
</feature>
<feature type="compositionally biased region" description="Basic residues" evidence="1">
    <location>
        <begin position="976"/>
        <end position="989"/>
    </location>
</feature>
<feature type="domain" description="Nuclear receptor coactivator 6 TRADD-N" evidence="2">
    <location>
        <begin position="12"/>
        <end position="131"/>
    </location>
</feature>
<gene>
    <name evidence="3" type="ORF">Fcan01_02940</name>
</gene>
<sequence>MAPGDESNLIEAVVTCEGNLQDPNFSERFQILILDLKTLLREEELVKVKKIEPWNSVRVTISITKEAAQKLKQLAQQGSPVLKSLGILTVQVDGDQLISLTIAGQNNQSTELILREDGPQAASSSSTPASTSHHLPLLQQQTPCPPPQHAPPHAPSGPHVPLGLLSPSPSSSAFIRSPNVVAPAGESIPVLPPKSTSSSTFTPHSRPSSLGLGGPFPFASMAHAAQTMQRTDHPNMSSSTTTATHSISSSSSSSVTNINLHQAVNSTNSPTVMSPATPLTAAPNSSSQINQTSTTFSFPPHHQTVPSSSPHNSRAQLSNSYQHQVSGSGALKSEQLVHRFDGGGGGVSNNSSPSLNPPSQSLQLQIVNAPPPYPGVNSGRGSNNVSNANNLNLNLSSLPSGGNVNVNQHHLQLNANNSANLQGVNVERSSGAPFSSPSVVSSSSSFSNSSGSSNMTLMRSISSPTMTSSLSATHKQHSNMLITESSSSLLGSSSSQQQPMSSPLLVNLLQNNEALGGGGSSSTNQGQGLMNIMLPPGSSLEHKKLILAQHLQARKAKRGLSLESASLVEGGGQSNIGGNVIMVGGSSSELLGSSHNSADVAAGTLSDRASPTLLHQSQNIVGVENSSSKSLTEIMPSIPSSSESSTPSQAFPTRMTNVPSISVGHPRPSSDLSTTATILHGRTIIHQGNVRVFNPGQIRAIRLPHTNTTTSNSGSTITPPPNNANSPSSFILGKSLMTTTQPVYGGSGGAGESLVEDHVLNGPKSNKSFQHFQAPPHPSPQSSFNATSSSSSSMPSPMSTEGVVKLEPNVNYSADQSSRTSMDNMNINSATTLSSTVTSSSINSNFVSHSTSLRNIFIPPSSSIDSTTNTTSYTTNHMRLSPPKPTIQERQQAQSAVQVQSQEAKLFPSQHHHQNLPYNILKGMNSSNLLLPPPTTTTATSAGGKRRQLINPLTGHLEPMPSESSSESDEDGNNSNKRKVKGSRGKTGRIRGGGIIPTGPGAIQHRQIVTTTTTGVTVARVLKSMGGNDSQKFVSEDRNHFPHQNCLTVVPVTISSPSAATSNMQIMSRKSSRDEGVVDMGLATITSSSKDKDPSLVTSIAAATTTTTSTHTHHHHQQQLTGKEAKQLEPPGEKIKLRLKLEKNEPISPAYKVDVSFLKKSEKGSATTTNAIPTGLPTSSSGASTTSAISTGSVISNPSYSSPSTVSLPTDQPRVPPLHISLRGKNAAVVVSSPRRDDDSFSASSSQLSFMVDGVNKPGARILGKGGKLRKSRVKSSEIESDPENFRRLKNPSKLSHLRLNKDSSFIMPASTPTNPNEWDIITNHSSNNSLKSRLEPPSSPAAGKSFPPTLTSSNVNIKDLILSESRTSTSRDMMATFSSSSIPNPTVKLKSISGRRASDSEVKVDHQQHNVPSMGVRSLVESKLPLPSTIQQLSPSPPLLDSSSLLFQHLSKKEDITLPSSSVPISPVPAAVSPLGGPNSSMVTPSESSSSNNVVTHVQVSTTATSCITASSSTSVLTLTSTATGATITTAKGISVTDVVRITTASTPTSSTSTTVSESAKPNVNVKYQETVTSSAGPHITPNKLIRANLPQPLDISAAQAILPLSSLSPLENIKSCTPTSKSPNKPLPDLLALPISLAVPTDVVKINNPPPNLTPLTLGSEIATTTATTTTTTVQQGPTSFQHIPSVCLETAPISKLIPTEKQISTVTAEDVSSRRNFPPSEILTGVSDVPIYEVKKTSSSPSDSIVSEEPPRVAHTASSALTSFTQQSAKSSYLSNTNVAYSLPKPPGSVPILRPKKQAPKVSIGTSIDSELQSLTPSPSLRELLEKEKEQNMRSSILQEVVRIPKNSVDINKMVASKLSEIMPEEQRAPTFDVNIDKCVKVNHVNEQLQNCAEIPNVVPATILDEKLIVFATKSIPPPFDKVDDKLGLLQEPTCNAKEGVGASANISSDQSFDNKAVAPEKGSIATLVDESLPSTSTVTPNAPLPFPLILPKAEGDHAGGGVPGEDSGIDSMDALSEKSPNQGESPARKEIEVFGESHHSHLPYGGTSLSRTSPKLEPESTLIVTSSPTIPTEHTVQPIPQQHENPATCPPILSPQQDTKDVEIQKATETINVPCVESNSPFRVQTEISVVCESHDDSTVTAIPTSTLPAMVDNPTNQEVAKVEADNGSDTNLKAQQKSPVVVDDKSPEIKAEVLTNFGEAEESKVETSSSHCDQVDSQLINFPDNVVDALPPDEISHERESQLLLLNEKLPSADILEVTQVNASDSISSEQTFEPVDAIQELHQQKLAALQAPKPQVIIHNAKFRRAKLENIVAAIGTKNIERVAKVSPVDTSVSSLDNINTYTESSLLEEKLGPVLEVTSNVKLIKVDKVVTNAFNESHVPPSSEMQTELDEIHIMSALNPATLATPVPELKVSPTLEEGIKVEKISGNLSPVPILNHKIIRQSSVPSAKTVDPPSEKKGISLSSKEVLTTARSSLPQGLETGEQFDIKEQAVKNPEPQKLVTSEKTVPANLITTSQLPIPAPKLDLETVASSSSSNPPPITLHSRAKSPQQPILEPQTLTIKPKGRPKINRRGQDKPPKLSKATETDPRPETANPPRLEIGVAMNVSPSSSAKSPPNIGDQLPLKMTEMVASGPPLISPHQVGHPTSPSSSSSSSQTIKLCQVVPITSTPQLVQPSTVHAKTPPPVQQLKSISVSLAATASTSLAPQQRSLPNMIQLSKAIPIPSNSNLSQAISSMGSITVPLQSNATAALAAGSGHTFTIHPNMIPSNLTHLHHGQSSSITVLPGGQKMIPVKLVTIPRQSSNQFQTIPLSGMSHNRSSPNILEAVNIVTNSGSRSNSPKTQMGNSPSQGGPVINLNSVSLPGGGNIQLVPISIASSVAGGGGSGSSNPVKVLLSQPVKLNQSLPHSHQQQQMIVKSVMMGQDGAPTTIQVVRPGEGGMMQNIAVVATKSEPPTAVPQQSFLKKQICPTVAATSTTQFRPVDPVPLKFVSYSQLTSVGIIDQHQKVAADTKSQKAIVSPPQTDIPSSPSLATPASQKSSVQKRVDDLEVLDSELNQINDDDLPLEADIIHDLKDLEDVLAGESIEGQENGINSPYDFTIEEKLPEKYHGGLRKQHEKDSQALTNKKESEDANLDTNSSPDSPIPIIRSSSPLYTYGNRSSKTSRSPSPTDESSDVLHGEDQEIIDSFNRSRSRSRSPSQPKLSPQNKSSSVDDQHKNSPMKPDLTAFEDTTLNQLLSIEIPPVDLISDNQLQNLPTDERKPTRSTRSNTRLVSPDITAFKSDTPKPAKFSSKPDPHILRNSPRPSPTGSLKMLSPTMSSGLTLTPSSSNRSSPISLGGGTPSITSITTNSNHVNSVTAAALEKISAHLSNSSTGGRGGATHKVFNSKRKRQESDSSSASKDENNEEKSEIDLNTRPGKRRCSENAAELIKACIGIEDTPKRNSMLIKRMEESNKLKEAKLKKAMATLVEETEDDNESIESVLSRGRGRSSRASSEDRSSSRGSSVQRNIGSSRASSKEDIELGISEHKTSKSNSRPGGKDNSKEITNQSLNLTTSKKKDITKQTSSNSSSAAKRAINIATPAKEKSPLTPAKTRTNVRKGSTSAKSSNIIQHGAGQTPPETENLRRKTRSTAASKRYGESSDADLAALKRRRISKDTKS</sequence>
<feature type="compositionally biased region" description="Basic and acidic residues" evidence="1">
    <location>
        <begin position="3407"/>
        <end position="3420"/>
    </location>
</feature>
<feature type="compositionally biased region" description="Polar residues" evidence="1">
    <location>
        <begin position="649"/>
        <end position="660"/>
    </location>
</feature>
<reference evidence="3 4" key="1">
    <citation type="submission" date="2015-12" db="EMBL/GenBank/DDBJ databases">
        <title>The genome of Folsomia candida.</title>
        <authorList>
            <person name="Faddeeva A."/>
            <person name="Derks M.F."/>
            <person name="Anvar Y."/>
            <person name="Smit S."/>
            <person name="Van Straalen N."/>
            <person name="Roelofs D."/>
        </authorList>
    </citation>
    <scope>NUCLEOTIDE SEQUENCE [LARGE SCALE GENOMIC DNA]</scope>
    <source>
        <strain evidence="3 4">VU population</strain>
        <tissue evidence="3">Whole body</tissue>
    </source>
</reference>